<accession>I6SJ03</accession>
<protein>
    <submittedName>
        <fullName evidence="3">AC5</fullName>
    </submittedName>
</protein>
<dbReference type="KEGG" id="vg:13224830"/>
<feature type="transmembrane region" description="Helical" evidence="1">
    <location>
        <begin position="12"/>
        <end position="30"/>
    </location>
</feature>
<reference evidence="3 4" key="1">
    <citation type="journal article" date="2013" name="Virus Genes">
        <title>Characterization of a new begomovirus and a beta satellite associated with the leaf curl disease of French bean in northern India.</title>
        <authorList>
            <person name="Kamaal N."/>
            <person name="Akram M."/>
            <person name="Pratap A."/>
            <person name="Yadav P."/>
        </authorList>
    </citation>
    <scope>NUCLEOTIDE SEQUENCE [LARGE SCALE GENOMIC DNA]</scope>
    <source>
        <strain evidence="3">FbLCV-Kanpur</strain>
    </source>
</reference>
<keyword evidence="4" id="KW-1185">Reference proteome</keyword>
<dbReference type="EMBL" id="JQ866297">
    <property type="protein sequence ID" value="AFM77722.1"/>
    <property type="molecule type" value="Genomic_DNA"/>
</dbReference>
<evidence type="ECO:0000313" key="4">
    <source>
        <dbReference type="Proteomes" id="UP000201745"/>
    </source>
</evidence>
<evidence type="ECO:0000256" key="1">
    <source>
        <dbReference type="SAM" id="Phobius"/>
    </source>
</evidence>
<name>I6SJ03_9GEMI</name>
<evidence type="ECO:0000259" key="2">
    <source>
        <dbReference type="Pfam" id="PF04807"/>
    </source>
</evidence>
<dbReference type="OrthoDB" id="13982at10239"/>
<dbReference type="Pfam" id="PF04807">
    <property type="entry name" value="Gemini_AC4_5"/>
    <property type="match status" value="1"/>
</dbReference>
<dbReference type="RefSeq" id="YP_006491263.1">
    <property type="nucleotide sequence ID" value="NC_018090.1"/>
</dbReference>
<dbReference type="GeneID" id="13224830"/>
<keyword evidence="1" id="KW-0472">Membrane</keyword>
<dbReference type="InterPro" id="IPR006892">
    <property type="entry name" value="Gemini_AC4_5_cons_dom_1"/>
</dbReference>
<feature type="domain" description="Geminivirus AC4/5 conserved" evidence="2">
    <location>
        <begin position="64"/>
        <end position="96"/>
    </location>
</feature>
<proteinExistence type="predicted"/>
<gene>
    <name evidence="3" type="primary">AC5</name>
</gene>
<sequence length="134" mass="15160">MSTCHIQHQSILTMILILASFLLVIHNIIINPNKFLDKSLLLGRVLTTGHRGMPLTKNLVTVTMHILNRSRTGLIIEHVEYLAEILGLVHWTTITYKEEHDAVGMVLGLDVFIHPYLAQNVNRLNTKTLTDPMS</sequence>
<keyword evidence="1" id="KW-1133">Transmembrane helix</keyword>
<keyword evidence="1" id="KW-0812">Transmembrane</keyword>
<evidence type="ECO:0000313" key="3">
    <source>
        <dbReference type="EMBL" id="AFM77722.1"/>
    </source>
</evidence>
<dbReference type="Proteomes" id="UP000201745">
    <property type="component" value="Segment DNA A"/>
</dbReference>
<organism evidence="3 4">
    <name type="scientific">French bean leaf curl virus</name>
    <dbReference type="NCBI Taxonomy" id="2050584"/>
    <lineage>
        <taxon>Viruses</taxon>
        <taxon>Monodnaviria</taxon>
        <taxon>Shotokuvirae</taxon>
        <taxon>Cressdnaviricota</taxon>
        <taxon>Repensiviricetes</taxon>
        <taxon>Geplafuvirales</taxon>
        <taxon>Geminiviridae</taxon>
        <taxon>Begomovirus</taxon>
        <taxon>Begomovirus phaseoligallici</taxon>
    </lineage>
</organism>